<reference evidence="2" key="2">
    <citation type="submission" date="2014-07" db="EMBL/GenBank/DDBJ databases">
        <authorList>
            <person name="Hull J."/>
        </authorList>
    </citation>
    <scope>NUCLEOTIDE SEQUENCE</scope>
</reference>
<evidence type="ECO:0000313" key="2">
    <source>
        <dbReference type="EMBL" id="JAG42496.1"/>
    </source>
</evidence>
<name>A0A0A9ZEZ4_LYGHE</name>
<proteinExistence type="predicted"/>
<reference evidence="2" key="1">
    <citation type="journal article" date="2014" name="PLoS ONE">
        <title>Transcriptome-Based Identification of ABC Transporters in the Western Tarnished Plant Bug Lygus hesperus.</title>
        <authorList>
            <person name="Hull J.J."/>
            <person name="Chaney K."/>
            <person name="Geib S.M."/>
            <person name="Fabrick J.A."/>
            <person name="Brent C.S."/>
            <person name="Walsh D."/>
            <person name="Lavine L.C."/>
        </authorList>
    </citation>
    <scope>NUCLEOTIDE SEQUENCE</scope>
</reference>
<feature type="region of interest" description="Disordered" evidence="1">
    <location>
        <begin position="1"/>
        <end position="28"/>
    </location>
</feature>
<dbReference type="AlphaFoldDB" id="A0A0A9ZEZ4"/>
<evidence type="ECO:0000256" key="1">
    <source>
        <dbReference type="SAM" id="MobiDB-lite"/>
    </source>
</evidence>
<accession>A0A0A9ZEZ4</accession>
<protein>
    <submittedName>
        <fullName evidence="2">Succinylglutamate desuccinylase</fullName>
    </submittedName>
</protein>
<gene>
    <name evidence="2" type="primary">astE_2</name>
    <name evidence="2" type="ORF">CM83_51420</name>
</gene>
<organism evidence="2">
    <name type="scientific">Lygus hesperus</name>
    <name type="common">Western plant bug</name>
    <dbReference type="NCBI Taxonomy" id="30085"/>
    <lineage>
        <taxon>Eukaryota</taxon>
        <taxon>Metazoa</taxon>
        <taxon>Ecdysozoa</taxon>
        <taxon>Arthropoda</taxon>
        <taxon>Hexapoda</taxon>
        <taxon>Insecta</taxon>
        <taxon>Pterygota</taxon>
        <taxon>Neoptera</taxon>
        <taxon>Paraneoptera</taxon>
        <taxon>Hemiptera</taxon>
        <taxon>Heteroptera</taxon>
        <taxon>Panheteroptera</taxon>
        <taxon>Cimicomorpha</taxon>
        <taxon>Miridae</taxon>
        <taxon>Mirini</taxon>
        <taxon>Lygus</taxon>
    </lineage>
</organism>
<sequence length="107" mass="11986">MSSETGGKSVPEDGGDGHDSKMDSSSTRLDISAELNRIQLSDHQVDGLPVEELRALLRKQDSYISALETRNRTFEDRIHLRRTYGGQLSYPLLPLPEVPNKICCLFL</sequence>
<dbReference type="EMBL" id="GBHO01001108">
    <property type="protein sequence ID" value="JAG42496.1"/>
    <property type="molecule type" value="Transcribed_RNA"/>
</dbReference>